<dbReference type="InterPro" id="IPR029057">
    <property type="entry name" value="PRTase-like"/>
</dbReference>
<dbReference type="RefSeq" id="WP_154527006.1">
    <property type="nucleotide sequence ID" value="NZ_JAQYJL010000028.1"/>
</dbReference>
<dbReference type="InterPro" id="IPR000836">
    <property type="entry name" value="PRTase_dom"/>
</dbReference>
<evidence type="ECO:0000313" key="3">
    <source>
        <dbReference type="Proteomes" id="UP000481852"/>
    </source>
</evidence>
<evidence type="ECO:0000256" key="1">
    <source>
        <dbReference type="SAM" id="Phobius"/>
    </source>
</evidence>
<feature type="transmembrane region" description="Helical" evidence="1">
    <location>
        <begin position="126"/>
        <end position="143"/>
    </location>
</feature>
<keyword evidence="3" id="KW-1185">Reference proteome</keyword>
<name>A0A6L5X608_9FIRM</name>
<protein>
    <submittedName>
        <fullName evidence="2">Orotate phosphoribosyltransferase</fullName>
    </submittedName>
</protein>
<feature type="transmembrane region" description="Helical" evidence="1">
    <location>
        <begin position="149"/>
        <end position="175"/>
    </location>
</feature>
<keyword evidence="2" id="KW-0328">Glycosyltransferase</keyword>
<evidence type="ECO:0000313" key="2">
    <source>
        <dbReference type="EMBL" id="MSS15799.1"/>
    </source>
</evidence>
<accession>A0A6L5X608</accession>
<proteinExistence type="predicted"/>
<dbReference type="AlphaFoldDB" id="A0A6L5X608"/>
<organism evidence="2 3">
    <name type="scientific">Porcincola intestinalis</name>
    <dbReference type="NCBI Taxonomy" id="2606632"/>
    <lineage>
        <taxon>Bacteria</taxon>
        <taxon>Bacillati</taxon>
        <taxon>Bacillota</taxon>
        <taxon>Clostridia</taxon>
        <taxon>Lachnospirales</taxon>
        <taxon>Lachnospiraceae</taxon>
        <taxon>Porcincola</taxon>
    </lineage>
</organism>
<dbReference type="EMBL" id="VULZ01000015">
    <property type="protein sequence ID" value="MSS15799.1"/>
    <property type="molecule type" value="Genomic_DNA"/>
</dbReference>
<dbReference type="SUPFAM" id="SSF53271">
    <property type="entry name" value="PRTase-like"/>
    <property type="match status" value="1"/>
</dbReference>
<gene>
    <name evidence="2" type="ORF">FYJ35_12295</name>
</gene>
<dbReference type="Proteomes" id="UP000481852">
    <property type="component" value="Unassembled WGS sequence"/>
</dbReference>
<dbReference type="Gene3D" id="3.40.50.2020">
    <property type="match status" value="1"/>
</dbReference>
<reference evidence="2 3" key="1">
    <citation type="submission" date="2019-08" db="EMBL/GenBank/DDBJ databases">
        <title>In-depth cultivation of the pig gut microbiome towards novel bacterial diversity and tailored functional studies.</title>
        <authorList>
            <person name="Wylensek D."/>
            <person name="Hitch T.C.A."/>
            <person name="Clavel T."/>
        </authorList>
    </citation>
    <scope>NUCLEOTIDE SEQUENCE [LARGE SCALE GENOMIC DNA]</scope>
    <source>
        <strain evidence="2 3">Oil+RF-744-WCA-WT-11</strain>
    </source>
</reference>
<keyword evidence="1" id="KW-1133">Transmembrane helix</keyword>
<dbReference type="CDD" id="cd06223">
    <property type="entry name" value="PRTases_typeI"/>
    <property type="match status" value="1"/>
</dbReference>
<comment type="caution">
    <text evidence="2">The sequence shown here is derived from an EMBL/GenBank/DDBJ whole genome shotgun (WGS) entry which is preliminary data.</text>
</comment>
<keyword evidence="1" id="KW-0472">Membrane</keyword>
<dbReference type="GO" id="GO:0016757">
    <property type="term" value="F:glycosyltransferase activity"/>
    <property type="evidence" value="ECO:0007669"/>
    <property type="project" value="UniProtKB-KW"/>
</dbReference>
<sequence length="214" mass="23432">MKNYVKIQSARYPDVILRAVPGHFITPHAHVNYYLDFTPLKFRSSEAHAAAKALSSVHYFSTPVDTIIALEGTEIIAGYLADELTQAGVLCKNAHKSIYVIPPEYSSEGQLIFRDSLLPWIKEKNVLLLFSAITTGSNAAQAIESLRYYGASITGISALFSLATSIAGMTIYSIFSQQDLPDYKAFSADKCGLCESRKPVDAICNGFGYTMLKA</sequence>
<keyword evidence="1" id="KW-0812">Transmembrane</keyword>
<keyword evidence="2" id="KW-0808">Transferase</keyword>